<dbReference type="Proteomes" id="UP000010366">
    <property type="component" value="Chromosome"/>
</dbReference>
<evidence type="ECO:0000313" key="2">
    <source>
        <dbReference type="Proteomes" id="UP000010366"/>
    </source>
</evidence>
<sequence>MTSDIELKILDNFTIQAEGKNNLNLSAKFKDISMVNYNDFYSNRIDSVIAWTDKFLSIPALFELQPRCLMNLNID</sequence>
<name>K9UL51_CHAP6</name>
<organism evidence="1 2">
    <name type="scientific">Chamaesiphon minutus (strain ATCC 27169 / PCC 6605)</name>
    <dbReference type="NCBI Taxonomy" id="1173020"/>
    <lineage>
        <taxon>Bacteria</taxon>
        <taxon>Bacillati</taxon>
        <taxon>Cyanobacteriota</taxon>
        <taxon>Cyanophyceae</taxon>
        <taxon>Gomontiellales</taxon>
        <taxon>Chamaesiphonaceae</taxon>
        <taxon>Chamaesiphon</taxon>
    </lineage>
</organism>
<dbReference type="EMBL" id="CP003600">
    <property type="protein sequence ID" value="AFY95560.1"/>
    <property type="molecule type" value="Genomic_DNA"/>
</dbReference>
<dbReference type="AlphaFoldDB" id="K9UL51"/>
<evidence type="ECO:0000313" key="1">
    <source>
        <dbReference type="EMBL" id="AFY95560.1"/>
    </source>
</evidence>
<dbReference type="KEGG" id="cmp:Cha6605_4642"/>
<accession>K9UL51</accession>
<reference evidence="1 2" key="1">
    <citation type="submission" date="2012-05" db="EMBL/GenBank/DDBJ databases">
        <title>Finished chromosome of genome of Chamaesiphon sp. PCC 6605.</title>
        <authorList>
            <consortium name="US DOE Joint Genome Institute"/>
            <person name="Gugger M."/>
            <person name="Coursin T."/>
            <person name="Rippka R."/>
            <person name="Tandeau De Marsac N."/>
            <person name="Huntemann M."/>
            <person name="Wei C.-L."/>
            <person name="Han J."/>
            <person name="Detter J.C."/>
            <person name="Han C."/>
            <person name="Tapia R."/>
            <person name="Chen A."/>
            <person name="Kyrpides N."/>
            <person name="Mavromatis K."/>
            <person name="Markowitz V."/>
            <person name="Szeto E."/>
            <person name="Ivanova N."/>
            <person name="Pagani I."/>
            <person name="Pati A."/>
            <person name="Goodwin L."/>
            <person name="Nordberg H.P."/>
            <person name="Cantor M.N."/>
            <person name="Hua S.X."/>
            <person name="Woyke T."/>
            <person name="Kerfeld C.A."/>
        </authorList>
    </citation>
    <scope>NUCLEOTIDE SEQUENCE [LARGE SCALE GENOMIC DNA]</scope>
    <source>
        <strain evidence="2">ATCC 27169 / PCC 6605</strain>
    </source>
</reference>
<dbReference type="STRING" id="1173020.Cha6605_4642"/>
<keyword evidence="2" id="KW-1185">Reference proteome</keyword>
<protein>
    <submittedName>
        <fullName evidence="1">Uncharacterized protein</fullName>
    </submittedName>
</protein>
<dbReference type="HOGENOM" id="CLU_2664399_0_0_3"/>
<proteinExistence type="predicted"/>
<gene>
    <name evidence="1" type="ORF">Cha6605_4642</name>
</gene>